<accession>U4TRM3</accession>
<dbReference type="Proteomes" id="UP000030647">
    <property type="component" value="Unassembled WGS sequence"/>
</dbReference>
<evidence type="ECO:0000313" key="1">
    <source>
        <dbReference type="EMBL" id="ERL64553.1"/>
    </source>
</evidence>
<sequence length="252" mass="28170">MTITATPSLSASVPQTLATLAAQPHPAADKVWLTPNIAALVAHPTGTLVCYTDGRILHTPQTPKQILNQAMSRTLLLSLMLPRDLMQTGREKKNRLPLPAAFGRLIYLPLGATRNNSPHFVALHHLARVDQTYAQRTCTFHFAAPCAPLTLPYWHADINQHIDDALTVGQKMWTFLQTLAQQAGVHSPRVPLSPLMKQWAQRHPDAVPDQAALHTMRDQPYYAVERLLTGDTSSTPEWTGDINRVLRRLRYY</sequence>
<dbReference type="HOGENOM" id="CLU_1101773_0_0_9"/>
<reference evidence="2" key="1">
    <citation type="journal article" date="2013" name="Genome Announc.">
        <title>Whole-Genome Sequencing of Lactobacillus shenzhenensis Strain LY-73T.</title>
        <authorList>
            <person name="Lin Z."/>
            <person name="Liu Z."/>
            <person name="Yang R."/>
            <person name="Zou Y."/>
            <person name="Wan D."/>
            <person name="Chen J."/>
            <person name="Guo M."/>
            <person name="Zhao J."/>
            <person name="Fang C."/>
            <person name="Yang R."/>
            <person name="Liu F."/>
        </authorList>
    </citation>
    <scope>NUCLEOTIDE SEQUENCE [LARGE SCALE GENOMIC DNA]</scope>
    <source>
        <strain evidence="2">LY-73</strain>
    </source>
</reference>
<dbReference type="RefSeq" id="WP_022530180.1">
    <property type="nucleotide sequence ID" value="NZ_KI271596.1"/>
</dbReference>
<dbReference type="EMBL" id="KI271596">
    <property type="protein sequence ID" value="ERL64553.1"/>
    <property type="molecule type" value="Genomic_DNA"/>
</dbReference>
<dbReference type="OrthoDB" id="2162219at2"/>
<name>U4TRM3_9LACO</name>
<dbReference type="STRING" id="1231336.L248_0848"/>
<dbReference type="AlphaFoldDB" id="U4TRM3"/>
<proteinExistence type="predicted"/>
<evidence type="ECO:0000313" key="2">
    <source>
        <dbReference type="Proteomes" id="UP000030647"/>
    </source>
</evidence>
<keyword evidence="2" id="KW-1185">Reference proteome</keyword>
<protein>
    <submittedName>
        <fullName evidence="1">Uncharacterized protein</fullName>
    </submittedName>
</protein>
<organism evidence="1 2">
    <name type="scientific">Schleiferilactobacillus shenzhenensis LY-73</name>
    <dbReference type="NCBI Taxonomy" id="1231336"/>
    <lineage>
        <taxon>Bacteria</taxon>
        <taxon>Bacillati</taxon>
        <taxon>Bacillota</taxon>
        <taxon>Bacilli</taxon>
        <taxon>Lactobacillales</taxon>
        <taxon>Lactobacillaceae</taxon>
        <taxon>Schleiferilactobacillus</taxon>
    </lineage>
</organism>
<gene>
    <name evidence="1" type="ORF">L248_0848</name>
</gene>